<comment type="caution">
    <text evidence="5">The sequence shown here is derived from an EMBL/GenBank/DDBJ whole genome shotgun (WGS) entry which is preliminary data.</text>
</comment>
<dbReference type="EMBL" id="JASJQH010002052">
    <property type="protein sequence ID" value="KAK9760531.1"/>
    <property type="molecule type" value="Genomic_DNA"/>
</dbReference>
<evidence type="ECO:0000313" key="6">
    <source>
        <dbReference type="Proteomes" id="UP001479436"/>
    </source>
</evidence>
<dbReference type="PANTHER" id="PTHR23023">
    <property type="entry name" value="DIMETHYLANILINE MONOOXYGENASE"/>
    <property type="match status" value="1"/>
</dbReference>
<keyword evidence="2" id="KW-0285">Flavoprotein</keyword>
<keyword evidence="4 5" id="KW-0560">Oxidoreductase</keyword>
<name>A0ABR2WGG1_9FUNG</name>
<organism evidence="5 6">
    <name type="scientific">Basidiobolus ranarum</name>
    <dbReference type="NCBI Taxonomy" id="34480"/>
    <lineage>
        <taxon>Eukaryota</taxon>
        <taxon>Fungi</taxon>
        <taxon>Fungi incertae sedis</taxon>
        <taxon>Zoopagomycota</taxon>
        <taxon>Entomophthoromycotina</taxon>
        <taxon>Basidiobolomycetes</taxon>
        <taxon>Basidiobolales</taxon>
        <taxon>Basidiobolaceae</taxon>
        <taxon>Basidiobolus</taxon>
    </lineage>
</organism>
<dbReference type="InterPro" id="IPR050346">
    <property type="entry name" value="FMO-like"/>
</dbReference>
<protein>
    <submittedName>
        <fullName evidence="5">Dimethylaniline monooxygenase</fullName>
        <ecNumber evidence="5">1.14.13.8</ecNumber>
    </submittedName>
</protein>
<dbReference type="EC" id="1.14.13.8" evidence="5"/>
<dbReference type="SUPFAM" id="SSF51905">
    <property type="entry name" value="FAD/NAD(P)-binding domain"/>
    <property type="match status" value="1"/>
</dbReference>
<dbReference type="Proteomes" id="UP001479436">
    <property type="component" value="Unassembled WGS sequence"/>
</dbReference>
<dbReference type="GO" id="GO:0004497">
    <property type="term" value="F:monooxygenase activity"/>
    <property type="evidence" value="ECO:0007669"/>
    <property type="project" value="UniProtKB-KW"/>
</dbReference>
<evidence type="ECO:0000256" key="2">
    <source>
        <dbReference type="ARBA" id="ARBA00022630"/>
    </source>
</evidence>
<dbReference type="Pfam" id="PF00743">
    <property type="entry name" value="FMO-like"/>
    <property type="match status" value="1"/>
</dbReference>
<dbReference type="InterPro" id="IPR020946">
    <property type="entry name" value="Flavin_mOase-like"/>
</dbReference>
<proteinExistence type="inferred from homology"/>
<evidence type="ECO:0000256" key="4">
    <source>
        <dbReference type="ARBA" id="ARBA00023002"/>
    </source>
</evidence>
<gene>
    <name evidence="5" type="primary">FMO3_1</name>
    <name evidence="5" type="ORF">K7432_015342</name>
</gene>
<keyword evidence="3" id="KW-0274">FAD</keyword>
<accession>A0ABR2WGG1</accession>
<evidence type="ECO:0000313" key="5">
    <source>
        <dbReference type="EMBL" id="KAK9760531.1"/>
    </source>
</evidence>
<evidence type="ECO:0000256" key="1">
    <source>
        <dbReference type="ARBA" id="ARBA00009183"/>
    </source>
</evidence>
<reference evidence="5 6" key="1">
    <citation type="submission" date="2023-04" db="EMBL/GenBank/DDBJ databases">
        <title>Genome of Basidiobolus ranarum AG-B5.</title>
        <authorList>
            <person name="Stajich J.E."/>
            <person name="Carter-House D."/>
            <person name="Gryganskyi A."/>
        </authorList>
    </citation>
    <scope>NUCLEOTIDE SEQUENCE [LARGE SCALE GENOMIC DNA]</scope>
    <source>
        <strain evidence="5 6">AG-B5</strain>
    </source>
</reference>
<keyword evidence="5" id="KW-0503">Monooxygenase</keyword>
<dbReference type="InterPro" id="IPR036188">
    <property type="entry name" value="FAD/NAD-bd_sf"/>
</dbReference>
<dbReference type="Gene3D" id="3.50.50.60">
    <property type="entry name" value="FAD/NAD(P)-binding domain"/>
    <property type="match status" value="2"/>
</dbReference>
<sequence length="200" mass="23343">MHIFWPYSHKAYSTALLRRRRSIEFSDGEIVSAVDTIILATGFKLTFPFFTDEYLQKFVLGDQPRQKASCERGPMWLYESIFPPKYPSMAFVGFAYTLDSTFVLSDIQNRYITSIWTGAKSLPSESEITRYLEEKRKCLPSTQRVVWEPNQHYFEDLAYLGGFYPSVWAILKEYDSFGLVWKTFFAPMWPANYRLVGPGK</sequence>
<evidence type="ECO:0000256" key="3">
    <source>
        <dbReference type="ARBA" id="ARBA00022827"/>
    </source>
</evidence>
<comment type="similarity">
    <text evidence="1">Belongs to the FMO family.</text>
</comment>
<keyword evidence="6" id="KW-1185">Reference proteome</keyword>